<dbReference type="InterPro" id="IPR036748">
    <property type="entry name" value="MTH938-like_sf"/>
</dbReference>
<accession>A0A975NCR0</accession>
<dbReference type="Pfam" id="PF04430">
    <property type="entry name" value="DUF498"/>
    <property type="match status" value="1"/>
</dbReference>
<dbReference type="GO" id="GO:0005737">
    <property type="term" value="C:cytoplasm"/>
    <property type="evidence" value="ECO:0007669"/>
    <property type="project" value="UniProtKB-SubCell"/>
</dbReference>
<reference evidence="3" key="1">
    <citation type="submission" date="2021-06" db="EMBL/GenBank/DDBJ databases">
        <title>Bradyrhizobium sp. S2-20-1 Genome sequencing.</title>
        <authorList>
            <person name="Jin L."/>
        </authorList>
    </citation>
    <scope>NUCLEOTIDE SEQUENCE</scope>
    <source>
        <strain evidence="3">S2-20-1</strain>
    </source>
</reference>
<dbReference type="SUPFAM" id="SSF64076">
    <property type="entry name" value="MTH938-like"/>
    <property type="match status" value="1"/>
</dbReference>
<dbReference type="EMBL" id="CP076134">
    <property type="protein sequence ID" value="QWG12084.1"/>
    <property type="molecule type" value="Genomic_DNA"/>
</dbReference>
<organism evidence="3 4">
    <name type="scientific">Bradyrhizobium sediminis</name>
    <dbReference type="NCBI Taxonomy" id="2840469"/>
    <lineage>
        <taxon>Bacteria</taxon>
        <taxon>Pseudomonadati</taxon>
        <taxon>Pseudomonadota</taxon>
        <taxon>Alphaproteobacteria</taxon>
        <taxon>Hyphomicrobiales</taxon>
        <taxon>Nitrobacteraceae</taxon>
        <taxon>Bradyrhizobium</taxon>
    </lineage>
</organism>
<proteinExistence type="predicted"/>
<protein>
    <submittedName>
        <fullName evidence="3">Mth938-like domain-containing protein</fullName>
    </submittedName>
</protein>
<name>A0A975NCR0_9BRAD</name>
<dbReference type="Gene3D" id="3.40.1230.10">
    <property type="entry name" value="MTH938-like"/>
    <property type="match status" value="1"/>
</dbReference>
<dbReference type="InterPro" id="IPR034096">
    <property type="entry name" value="AAMDC"/>
</dbReference>
<evidence type="ECO:0000313" key="4">
    <source>
        <dbReference type="Proteomes" id="UP000680839"/>
    </source>
</evidence>
<dbReference type="PANTHER" id="PTHR15811:SF5">
    <property type="entry name" value="MTH938 DOMAIN-CONTAINING PROTEIN"/>
    <property type="match status" value="1"/>
</dbReference>
<evidence type="ECO:0000313" key="3">
    <source>
        <dbReference type="EMBL" id="QWG12084.1"/>
    </source>
</evidence>
<comment type="subcellular location">
    <subcellularLocation>
        <location evidence="1">Cytoplasm</location>
    </subcellularLocation>
</comment>
<dbReference type="AlphaFoldDB" id="A0A975NCR0"/>
<dbReference type="PANTHER" id="PTHR15811">
    <property type="entry name" value="MTH938 DOMAIN-CONTAINING PROTEIN"/>
    <property type="match status" value="1"/>
</dbReference>
<evidence type="ECO:0000256" key="1">
    <source>
        <dbReference type="ARBA" id="ARBA00004496"/>
    </source>
</evidence>
<gene>
    <name evidence="3" type="ORF">KMZ29_20505</name>
</gene>
<dbReference type="CDD" id="cd05126">
    <property type="entry name" value="Mth938"/>
    <property type="match status" value="1"/>
</dbReference>
<dbReference type="Proteomes" id="UP000680839">
    <property type="component" value="Chromosome"/>
</dbReference>
<sequence>MLTGRDQRSGAAHRADEDQRIAARKLETNELVGLQIMPRPSKSLVNAERGYLSPRIATLAWGRIEVDGVGTFRDAKVFPGGARAWNWNETGTAHQPGIQPADVTELLDHGATTIVLSQGMLNRLRVCPQTLRLLADRRVRTHVLPTQEAVTLYNRLRDREPVAGLFHTTC</sequence>
<dbReference type="FunFam" id="3.40.1230.10:FF:000001">
    <property type="entry name" value="Adipogenesis-associated, Mth938 domain-containing"/>
    <property type="match status" value="1"/>
</dbReference>
<keyword evidence="2" id="KW-0963">Cytoplasm</keyword>
<evidence type="ECO:0000256" key="2">
    <source>
        <dbReference type="ARBA" id="ARBA00022490"/>
    </source>
</evidence>
<dbReference type="InterPro" id="IPR007523">
    <property type="entry name" value="NDUFAF3/AAMDC"/>
</dbReference>